<proteinExistence type="predicted"/>
<sequence length="386" mass="43858">MIFLSYFSLYLLLFDLDIPFFRGVGSSPFSLMISLAVIYWHWEEVKKRIPLLREEFTKIALLFIGLSLYVAIRIFIDGMADLSYLGTSLKGLTIFVATICYLLAFEQQDLFEKLLNIFFINALIALFVGTIQDFQPYVNLFKPNGSTELIGRIAYRNAFLSGSGYFGIGAPFGIASAFFIGILLQAKKLSLSALFKLVVIVLMAIFAARTVFFCLAIVVGYLIFIRRNLQALFIFIVLALLGYGILSLEMFQHYQTWIFELFAKGIAGSESGAHFFAEHLKLPKDIYTFFFGAGKYVSATGGYYMNTDVGYLRHWYFGGIFFMLATLLIPILLYVKNKQPLFLWVIIPCCLVLHLKGLLIYNNPTATPLLILISHILYTRYKENSI</sequence>
<evidence type="ECO:0000313" key="4">
    <source>
        <dbReference type="Proteomes" id="UP000254329"/>
    </source>
</evidence>
<evidence type="ECO:0000313" key="3">
    <source>
        <dbReference type="EMBL" id="STO68675.1"/>
    </source>
</evidence>
<dbReference type="OrthoDB" id="5688157at2"/>
<feature type="transmembrane region" description="Helical" evidence="1">
    <location>
        <begin position="229"/>
        <end position="248"/>
    </location>
</feature>
<dbReference type="Proteomes" id="UP000254329">
    <property type="component" value="Unassembled WGS sequence"/>
</dbReference>
<keyword evidence="1" id="KW-0812">Transmembrane</keyword>
<dbReference type="RefSeq" id="WP_078217526.1">
    <property type="nucleotide sequence ID" value="NZ_MUXZ01000004.1"/>
</dbReference>
<reference evidence="4 5" key="1">
    <citation type="submission" date="2018-06" db="EMBL/GenBank/DDBJ databases">
        <authorList>
            <consortium name="Pathogen Informatics"/>
            <person name="Doyle S."/>
        </authorList>
    </citation>
    <scope>NUCLEOTIDE SEQUENCE [LARGE SCALE GENOMIC DNA]</scope>
    <source>
        <strain evidence="2 4">NCTC1659</strain>
        <strain evidence="3 5">NCTC8540</strain>
    </source>
</reference>
<feature type="transmembrane region" description="Helical" evidence="1">
    <location>
        <begin position="82"/>
        <end position="102"/>
    </location>
</feature>
<dbReference type="STRING" id="733.B0186_01010"/>
<evidence type="ECO:0000313" key="2">
    <source>
        <dbReference type="EMBL" id="STO60423.1"/>
    </source>
</evidence>
<dbReference type="EMBL" id="UGHF01000001">
    <property type="protein sequence ID" value="STO60423.1"/>
    <property type="molecule type" value="Genomic_DNA"/>
</dbReference>
<feature type="transmembrane region" description="Helical" evidence="1">
    <location>
        <begin position="59"/>
        <end position="76"/>
    </location>
</feature>
<feature type="transmembrane region" description="Helical" evidence="1">
    <location>
        <begin position="165"/>
        <end position="185"/>
    </location>
</feature>
<keyword evidence="1" id="KW-1133">Transmembrane helix</keyword>
<feature type="transmembrane region" description="Helical" evidence="1">
    <location>
        <begin position="114"/>
        <end position="132"/>
    </location>
</feature>
<feature type="transmembrane region" description="Helical" evidence="1">
    <location>
        <begin position="315"/>
        <end position="335"/>
    </location>
</feature>
<accession>A0A377HVQ8</accession>
<keyword evidence="1" id="KW-0472">Membrane</keyword>
<feature type="transmembrane region" description="Helical" evidence="1">
    <location>
        <begin position="341"/>
        <end position="361"/>
    </location>
</feature>
<organism evidence="2 4">
    <name type="scientific">Canicola haemoglobinophilus</name>
    <dbReference type="NCBI Taxonomy" id="733"/>
    <lineage>
        <taxon>Bacteria</taxon>
        <taxon>Pseudomonadati</taxon>
        <taxon>Pseudomonadota</taxon>
        <taxon>Gammaproteobacteria</taxon>
        <taxon>Pasteurellales</taxon>
        <taxon>Pasteurellaceae</taxon>
        <taxon>Canicola</taxon>
    </lineage>
</organism>
<protein>
    <submittedName>
        <fullName evidence="2">Uncharacterized protein</fullName>
    </submittedName>
</protein>
<name>A0A377HVQ8_9PAST</name>
<dbReference type="EMBL" id="UGHJ01000001">
    <property type="protein sequence ID" value="STO68675.1"/>
    <property type="molecule type" value="Genomic_DNA"/>
</dbReference>
<gene>
    <name evidence="2" type="ORF">NCTC1659_01712</name>
    <name evidence="3" type="ORF">NCTC8540_01176</name>
</gene>
<keyword evidence="4" id="KW-1185">Reference proteome</keyword>
<feature type="transmembrane region" description="Helical" evidence="1">
    <location>
        <begin position="20"/>
        <end position="39"/>
    </location>
</feature>
<dbReference type="AlphaFoldDB" id="A0A377HVQ8"/>
<evidence type="ECO:0000256" key="1">
    <source>
        <dbReference type="SAM" id="Phobius"/>
    </source>
</evidence>
<evidence type="ECO:0000313" key="5">
    <source>
        <dbReference type="Proteomes" id="UP000254496"/>
    </source>
</evidence>
<dbReference type="Proteomes" id="UP000254496">
    <property type="component" value="Unassembled WGS sequence"/>
</dbReference>
<feature type="transmembrane region" description="Helical" evidence="1">
    <location>
        <begin position="197"/>
        <end position="223"/>
    </location>
</feature>